<sequence>MRTPALVSRLRPFTSTIFAEMTALATRTGAVNLGQGFPDTDGPASMLAAAQRAIAEGVNQYPPGPGRPELRQAIAEHRTRYGTEYDPDSQVLVTVGATEAIAAALLALVEPGDEVLLVEPYYDSYAASVAMAGATRRVVSLVEDGDRLALDVEALRAAVTPRTKALLLNSPHNPTGTVFNRQEMEAVARLCQEHDLIAITDEVYEHLVFDGKEHISLASLPGMAERTLAISSSGKTFNATGWKVGWVCGPADLVAAVRAAKQFLTFVGSAPFQPAVAHALRTELAWVDQLRDDLQRKRDRLAEGLSDAGFGVRATEGTYFVCADVRPLGFTDGAELCRQLPERIGVAGVPVQVFTDSPQEWSHLVRFAFCKRDEVIDEAIARLRKLG</sequence>
<protein>
    <recommendedName>
        <fullName evidence="6">Aminotransferase class I/classII large domain-containing protein</fullName>
    </recommendedName>
</protein>
<organism evidence="7 8">
    <name type="scientific">Kutzneria albida DSM 43870</name>
    <dbReference type="NCBI Taxonomy" id="1449976"/>
    <lineage>
        <taxon>Bacteria</taxon>
        <taxon>Bacillati</taxon>
        <taxon>Actinomycetota</taxon>
        <taxon>Actinomycetes</taxon>
        <taxon>Pseudonocardiales</taxon>
        <taxon>Pseudonocardiaceae</taxon>
        <taxon>Kutzneria</taxon>
    </lineage>
</organism>
<dbReference type="STRING" id="1449976.KALB_8410"/>
<name>W5WML1_9PSEU</name>
<keyword evidence="3" id="KW-0032">Aminotransferase</keyword>
<dbReference type="HOGENOM" id="CLU_017584_4_0_11"/>
<dbReference type="AlphaFoldDB" id="W5WML1"/>
<dbReference type="FunFam" id="3.40.640.10:FF:000024">
    <property type="entry name" value="Kynurenine--oxoglutarate transaminase 3"/>
    <property type="match status" value="1"/>
</dbReference>
<dbReference type="PANTHER" id="PTHR43807">
    <property type="entry name" value="FI04487P"/>
    <property type="match status" value="1"/>
</dbReference>
<evidence type="ECO:0000256" key="2">
    <source>
        <dbReference type="ARBA" id="ARBA00007441"/>
    </source>
</evidence>
<dbReference type="EMBL" id="CP007155">
    <property type="protein sequence ID" value="AHI01767.1"/>
    <property type="molecule type" value="Genomic_DNA"/>
</dbReference>
<dbReference type="OrthoDB" id="9763453at2"/>
<evidence type="ECO:0000259" key="6">
    <source>
        <dbReference type="Pfam" id="PF00155"/>
    </source>
</evidence>
<dbReference type="GO" id="GO:0030170">
    <property type="term" value="F:pyridoxal phosphate binding"/>
    <property type="evidence" value="ECO:0007669"/>
    <property type="project" value="InterPro"/>
</dbReference>
<dbReference type="RefSeq" id="WP_025361558.1">
    <property type="nucleotide sequence ID" value="NZ_CP007155.1"/>
</dbReference>
<comment type="similarity">
    <text evidence="2">Belongs to the class-I pyridoxal-phosphate-dependent aminotransferase family.</text>
</comment>
<dbReference type="eggNOG" id="COG0436">
    <property type="taxonomic scope" value="Bacteria"/>
</dbReference>
<dbReference type="InterPro" id="IPR015421">
    <property type="entry name" value="PyrdxlP-dep_Trfase_major"/>
</dbReference>
<keyword evidence="4" id="KW-0808">Transferase</keyword>
<dbReference type="Gene3D" id="3.90.1150.10">
    <property type="entry name" value="Aspartate Aminotransferase, domain 1"/>
    <property type="match status" value="1"/>
</dbReference>
<evidence type="ECO:0000256" key="5">
    <source>
        <dbReference type="ARBA" id="ARBA00022898"/>
    </source>
</evidence>
<keyword evidence="5" id="KW-0663">Pyridoxal phosphate</keyword>
<dbReference type="InterPro" id="IPR051326">
    <property type="entry name" value="Kynurenine-oxoglutarate_AT"/>
</dbReference>
<dbReference type="CDD" id="cd00609">
    <property type="entry name" value="AAT_like"/>
    <property type="match status" value="1"/>
</dbReference>
<feature type="domain" description="Aminotransferase class I/classII large" evidence="6">
    <location>
        <begin position="31"/>
        <end position="383"/>
    </location>
</feature>
<dbReference type="Pfam" id="PF00155">
    <property type="entry name" value="Aminotran_1_2"/>
    <property type="match status" value="1"/>
</dbReference>
<evidence type="ECO:0000256" key="3">
    <source>
        <dbReference type="ARBA" id="ARBA00022576"/>
    </source>
</evidence>
<accession>W5WML1</accession>
<dbReference type="GO" id="GO:0016212">
    <property type="term" value="F:kynurenine-oxoglutarate transaminase activity"/>
    <property type="evidence" value="ECO:0007669"/>
    <property type="project" value="TreeGrafter"/>
</dbReference>
<gene>
    <name evidence="7" type="ORF">KALB_8410</name>
</gene>
<dbReference type="PANTHER" id="PTHR43807:SF20">
    <property type="entry name" value="FI04487P"/>
    <property type="match status" value="1"/>
</dbReference>
<dbReference type="Gene3D" id="3.40.640.10">
    <property type="entry name" value="Type I PLP-dependent aspartate aminotransferase-like (Major domain)"/>
    <property type="match status" value="1"/>
</dbReference>
<dbReference type="NCBIfam" id="NF005855">
    <property type="entry name" value="PRK07777.1"/>
    <property type="match status" value="1"/>
</dbReference>
<dbReference type="InterPro" id="IPR015424">
    <property type="entry name" value="PyrdxlP-dep_Trfase"/>
</dbReference>
<evidence type="ECO:0000313" key="7">
    <source>
        <dbReference type="EMBL" id="AHI01767.1"/>
    </source>
</evidence>
<dbReference type="InterPro" id="IPR015422">
    <property type="entry name" value="PyrdxlP-dep_Trfase_small"/>
</dbReference>
<dbReference type="PATRIC" id="fig|1449976.3.peg.8446"/>
<dbReference type="GO" id="GO:0005737">
    <property type="term" value="C:cytoplasm"/>
    <property type="evidence" value="ECO:0007669"/>
    <property type="project" value="TreeGrafter"/>
</dbReference>
<dbReference type="KEGG" id="kal:KALB_8410"/>
<reference evidence="7 8" key="1">
    <citation type="journal article" date="2014" name="BMC Genomics">
        <title>Complete genome sequence of producer of the glycopeptide antibiotic Aculeximycin Kutzneria albida DSM 43870T, a representative of minor genus of Pseudonocardiaceae.</title>
        <authorList>
            <person name="Rebets Y."/>
            <person name="Tokovenko B."/>
            <person name="Lushchyk I."/>
            <person name="Ruckert C."/>
            <person name="Zaburannyi N."/>
            <person name="Bechthold A."/>
            <person name="Kalinowski J."/>
            <person name="Luzhetskyy A."/>
        </authorList>
    </citation>
    <scope>NUCLEOTIDE SEQUENCE [LARGE SCALE GENOMIC DNA]</scope>
    <source>
        <strain evidence="7">DSM 43870</strain>
    </source>
</reference>
<proteinExistence type="inferred from homology"/>
<dbReference type="Proteomes" id="UP000019225">
    <property type="component" value="Chromosome"/>
</dbReference>
<keyword evidence="8" id="KW-1185">Reference proteome</keyword>
<comment type="cofactor">
    <cofactor evidence="1">
        <name>pyridoxal 5'-phosphate</name>
        <dbReference type="ChEBI" id="CHEBI:597326"/>
    </cofactor>
</comment>
<dbReference type="InterPro" id="IPR004839">
    <property type="entry name" value="Aminotransferase_I/II_large"/>
</dbReference>
<evidence type="ECO:0000256" key="1">
    <source>
        <dbReference type="ARBA" id="ARBA00001933"/>
    </source>
</evidence>
<evidence type="ECO:0000256" key="4">
    <source>
        <dbReference type="ARBA" id="ARBA00022679"/>
    </source>
</evidence>
<dbReference type="PRINTS" id="PR00753">
    <property type="entry name" value="ACCSYNTHASE"/>
</dbReference>
<evidence type="ECO:0000313" key="8">
    <source>
        <dbReference type="Proteomes" id="UP000019225"/>
    </source>
</evidence>
<dbReference type="SUPFAM" id="SSF53383">
    <property type="entry name" value="PLP-dependent transferases"/>
    <property type="match status" value="1"/>
</dbReference>